<feature type="compositionally biased region" description="Polar residues" evidence="1">
    <location>
        <begin position="1271"/>
        <end position="1280"/>
    </location>
</feature>
<feature type="compositionally biased region" description="Polar residues" evidence="1">
    <location>
        <begin position="2090"/>
        <end position="2102"/>
    </location>
</feature>
<feature type="region of interest" description="Disordered" evidence="1">
    <location>
        <begin position="1191"/>
        <end position="1306"/>
    </location>
</feature>
<feature type="compositionally biased region" description="Polar residues" evidence="1">
    <location>
        <begin position="1925"/>
        <end position="1936"/>
    </location>
</feature>
<feature type="compositionally biased region" description="Acidic residues" evidence="1">
    <location>
        <begin position="699"/>
        <end position="716"/>
    </location>
</feature>
<feature type="compositionally biased region" description="Acidic residues" evidence="1">
    <location>
        <begin position="493"/>
        <end position="512"/>
    </location>
</feature>
<dbReference type="GO" id="GO:0005854">
    <property type="term" value="C:nascent polypeptide-associated complex"/>
    <property type="evidence" value="ECO:0007669"/>
    <property type="project" value="InterPro"/>
</dbReference>
<feature type="compositionally biased region" description="Low complexity" evidence="1">
    <location>
        <begin position="2010"/>
        <end position="2020"/>
    </location>
</feature>
<feature type="region of interest" description="Disordered" evidence="1">
    <location>
        <begin position="1905"/>
        <end position="1946"/>
    </location>
</feature>
<feature type="region of interest" description="Disordered" evidence="1">
    <location>
        <begin position="633"/>
        <end position="847"/>
    </location>
</feature>
<dbReference type="Proteomes" id="UP000289886">
    <property type="component" value="Unassembled WGS sequence"/>
</dbReference>
<dbReference type="InterPro" id="IPR002715">
    <property type="entry name" value="Nas_poly-pep-assoc_cplx_dom"/>
</dbReference>
<feature type="compositionally biased region" description="Basic and acidic residues" evidence="1">
    <location>
        <begin position="1708"/>
        <end position="1720"/>
    </location>
</feature>
<feature type="region of interest" description="Disordered" evidence="1">
    <location>
        <begin position="1871"/>
        <end position="1891"/>
    </location>
</feature>
<feature type="region of interest" description="Disordered" evidence="1">
    <location>
        <begin position="1"/>
        <end position="121"/>
    </location>
</feature>
<proteinExistence type="predicted"/>
<feature type="region of interest" description="Disordered" evidence="1">
    <location>
        <begin position="1155"/>
        <end position="1175"/>
    </location>
</feature>
<name>A0A662YZI4_ACIRT</name>
<feature type="region of interest" description="Disordered" evidence="1">
    <location>
        <begin position="2008"/>
        <end position="2034"/>
    </location>
</feature>
<feature type="compositionally biased region" description="Basic and acidic residues" evidence="1">
    <location>
        <begin position="1638"/>
        <end position="1649"/>
    </location>
</feature>
<feature type="compositionally biased region" description="Low complexity" evidence="1">
    <location>
        <begin position="381"/>
        <end position="397"/>
    </location>
</feature>
<evidence type="ECO:0000256" key="1">
    <source>
        <dbReference type="SAM" id="MobiDB-lite"/>
    </source>
</evidence>
<dbReference type="PROSITE" id="PS51151">
    <property type="entry name" value="NAC_AB"/>
    <property type="match status" value="1"/>
</dbReference>
<dbReference type="Gene3D" id="1.10.8.10">
    <property type="entry name" value="DNA helicase RuvA subunit, C-terminal domain"/>
    <property type="match status" value="1"/>
</dbReference>
<feature type="compositionally biased region" description="Acidic residues" evidence="1">
    <location>
        <begin position="646"/>
        <end position="660"/>
    </location>
</feature>
<feature type="compositionally biased region" description="Basic and acidic residues" evidence="1">
    <location>
        <begin position="421"/>
        <end position="438"/>
    </location>
</feature>
<feature type="compositionally biased region" description="Polar residues" evidence="1">
    <location>
        <begin position="1411"/>
        <end position="1424"/>
    </location>
</feature>
<dbReference type="PANTHER" id="PTHR21713">
    <property type="entry name" value="NASCENT POLYPEPTIDE ASSOCIATED COMPLEX ALPHA SUBUNIT-RELATED"/>
    <property type="match status" value="1"/>
</dbReference>
<dbReference type="InterPro" id="IPR016641">
    <property type="entry name" value="EGD2/NACA0like"/>
</dbReference>
<dbReference type="CDD" id="cd22054">
    <property type="entry name" value="NAC_NACA"/>
    <property type="match status" value="1"/>
</dbReference>
<feature type="compositionally biased region" description="Basic and acidic residues" evidence="1">
    <location>
        <begin position="457"/>
        <end position="479"/>
    </location>
</feature>
<feature type="region of interest" description="Disordered" evidence="1">
    <location>
        <begin position="456"/>
        <end position="512"/>
    </location>
</feature>
<keyword evidence="4" id="KW-1185">Reference proteome</keyword>
<reference evidence="3 4" key="1">
    <citation type="submission" date="2019-01" db="EMBL/GenBank/DDBJ databases">
        <title>Draft Genome and Complete Hox-Cluster Characterization of the Sterlet Sturgeon (Acipenser ruthenus).</title>
        <authorList>
            <person name="Wei Q."/>
        </authorList>
    </citation>
    <scope>NUCLEOTIDE SEQUENCE [LARGE SCALE GENOMIC DNA]</scope>
    <source>
        <strain evidence="3">WHYD16114868_AA</strain>
        <tissue evidence="3">Blood</tissue>
    </source>
</reference>
<feature type="compositionally biased region" description="Polar residues" evidence="1">
    <location>
        <begin position="1230"/>
        <end position="1247"/>
    </location>
</feature>
<sequence length="2284" mass="248241">MPGEAARSTAPTPGLSKQEEEAETGCIPGPDKSRHTSVSSASTPSDCASIPSPLTPPQLSPSDSPEYTSPFGPRLPKRQQSRSGDRPQPEGASNDCGTDVKPSPGAACSVNKYTRGPYKRGYQPVKMERIKVLIGTEVESDYKEPETLDARVVMGQEALLRNIEAQVDGRTGGLGEKAKPTKDKGSAADECSLGATATSNEAGEGQNKEEEEEDTQLDTGQERDYASEKGLPVHERGLVKEIPQELPGLVQESKAPDSAETDSLGITASLPEGEGETARSESPQTQGEVPSLLFSEPCCTSGSQEAEPQRVDVTQSLEPDLYFTAPSTPIKMVYSSHLKNHSYCSPIPSSPTEELPDLSESEGLCSPPTSPSGSYITAEGSSRTSSCNSTSPSSSPNLIAEGELQEAPTCYVESLSEIGDEERPNMDKEPPGHFKPDEPQLVENIGFTKEVVAIHKSGQEVDKIKRETCRPSWVTERDSNSPQRSSSSKSSSEDESEDSLEPPEELEPEELTADEDQDLDLEACVAEHFAALNAPLSTEEDISPELSSPCPFSHRLATIDAGSLTPATCSSEISDTENNSPCGETLSSASEFPGSCVEEIIGSDYMIPASLLPFHANLVFQVDSMEITLFPTSGEPGNDMDAYAAGEEEGDVDEGEDEGEDEKKCNEDINEEDTSASFMNSLSETSINEGVDESFVYQDDTEESSDSASYNEEEDERLYSTERHAVMAENFPGPNDPADSKEPKEDSLNLRAGSESESEMEISTGFSDTRDEQKKTCTAPSLVPDDALALKKIEETGQEIEPGSATVEPIKNNEDQEDGTGDRQEEAQASSLEMETGEKCTEVSNTDASERLADAACVQVTKNPFQVEMHQSILPEHSEMKLPSEELAQALEEGGEPPVSGTECQVLENEVTACCEEIAIEDVSTVEVKNPDQQNANNTEGTELKISLDETATNDLNKGVPLLSHPKDDQRPSNIPVTAVSEIPSNITDNLTVIASDNLTPEASLNQDNLAENQPCADETSLDHHYVAYAAYSMLAISPKKENSETNLSGKGASLGSWESAIPLPDEQSCEYETESFLTCEMTHQTCTEPIESANFGSIDAATQEGNIHRSVDYNELHEEEVVPDNSDSETGVIQSVLSNWKPIEEISEAGGGEYESSHFVEDEEDHVQGTQGIPCNKALQKTEVKKAEEEKCKDVSSEYSCAPSKASVGPESTGFNVLSRDKNKETEDQASPTSGQENQPPLSQEGSGLKVLDLVQEPLEVAGRDGEISPETQPSQALETAQELEENKTDPSESPPKESCFELDLSDAQATGHNITTDAHQEQIPAAKQSAGRSFLKEALVDQPDLTEAPIEAYGSKDDPTVLELNNEESIKYNKSEASFTLVGGSFGSFKPRQNPCDNKTDESALKTPVSESRGTGESSKVDYSQPKVPEKQKSDPGFEKKDTKQVNSVALLLEQDIEQTKSSSDFVRKDTEKPKKETPLDKQDCGPAKGDSNQKIEDTKETKSGPAFEQEEKEKPENENPLAKQDPENAKSETYLETVTNKQAKSDSGFEEQEKDQAKSVAQLEKANNEKPNSDIPNEKQDNEQTKCDSPLENEDIEQGKSETSYKDYEQSKDNTVFKKTESETCFEEEPNTEQGKSDASLKKDDNGNTSEAMKCQSEEDPGHQSDSMDTVSSTSSSILEAETHLEKKDQDQEDSMVLQESEEVATDRKVALDREPSESAGRNHSVVSQLSTSEDQNDHFSSERHGEAGPVDGGHVTEQQDGVQKIPKTLEETSYNEESPDKGTSELGQHDKPDSLFRADISKKQAHGNREVKWNLDEGDVQEIPHLEEEIQSSCYAGSATATAEKQVTFSSAHQIHSIWDNVSRIEESRGADEGSDELPRASPPHFPAALCIPIQESQCSPAALPHTAPSHTPSSPDTLPASPSQSHPSVDSGSEPEESSLDPIQETHLAEDLAHHLLESVNSQSKSKASAKVESLDQTEYCTEEPCGLTQSKISLECRMEKRLGSTQTESSSSSEADLQFPCRDSPQVLPHKLPASVEQHKSDRGSARQAQCEVTFNHKASRSCNDSDSDGSVPDLEEPEIQAPHPTQSQSQLSHSVGTGDESFNKAKQSRSEKKARKAMSKLGLRQVHGVTRITIRKSKNILFVISKPDVFKSPASDIYIVFGEAKIEDLSQQVHKAAAEKFKVPMEHSPLITETTPTLTIKEESEEEEEEVDETGLEIRDIELVMAQANVSRAKAVRALRHNKNDIVNAIMLLFARSGHVQLHVKPHLPRHTCSSAG</sequence>
<feature type="region of interest" description="Disordered" evidence="1">
    <location>
        <begin position="167"/>
        <end position="311"/>
    </location>
</feature>
<dbReference type="FunFam" id="2.20.70.30:FF:000002">
    <property type="entry name" value="Nascent polypeptide-associated complex (NAC), alpha subunit"/>
    <property type="match status" value="1"/>
</dbReference>
<feature type="compositionally biased region" description="Basic and acidic residues" evidence="1">
    <location>
        <begin position="1494"/>
        <end position="1505"/>
    </location>
</feature>
<dbReference type="Gene3D" id="2.20.70.30">
    <property type="entry name" value="Nascent polypeptide-associated complex domain"/>
    <property type="match status" value="1"/>
</dbReference>
<feature type="compositionally biased region" description="Basic and acidic residues" evidence="1">
    <location>
        <begin position="176"/>
        <end position="187"/>
    </location>
</feature>
<dbReference type="InterPro" id="IPR044034">
    <property type="entry name" value="NAC-like_UBA"/>
</dbReference>
<feature type="region of interest" description="Disordered" evidence="1">
    <location>
        <begin position="1387"/>
        <end position="1817"/>
    </location>
</feature>
<evidence type="ECO:0000313" key="4">
    <source>
        <dbReference type="Proteomes" id="UP000289886"/>
    </source>
</evidence>
<organism evidence="3 4">
    <name type="scientific">Acipenser ruthenus</name>
    <name type="common">Sterlet sturgeon</name>
    <dbReference type="NCBI Taxonomy" id="7906"/>
    <lineage>
        <taxon>Eukaryota</taxon>
        <taxon>Metazoa</taxon>
        <taxon>Chordata</taxon>
        <taxon>Craniata</taxon>
        <taxon>Vertebrata</taxon>
        <taxon>Euteleostomi</taxon>
        <taxon>Actinopterygii</taxon>
        <taxon>Chondrostei</taxon>
        <taxon>Acipenseriformes</taxon>
        <taxon>Acipenseridae</taxon>
        <taxon>Acipenser</taxon>
    </lineage>
</organism>
<feature type="compositionally biased region" description="Polar residues" evidence="1">
    <location>
        <begin position="36"/>
        <end position="46"/>
    </location>
</feature>
<feature type="domain" description="NAC-A/B" evidence="2">
    <location>
        <begin position="2115"/>
        <end position="2180"/>
    </location>
</feature>
<feature type="compositionally biased region" description="Basic and acidic residues" evidence="1">
    <location>
        <begin position="1430"/>
        <end position="1446"/>
    </location>
</feature>
<feature type="compositionally biased region" description="Basic and acidic residues" evidence="1">
    <location>
        <begin position="1684"/>
        <end position="1693"/>
    </location>
</feature>
<feature type="region of interest" description="Disordered" evidence="1">
    <location>
        <begin position="342"/>
        <end position="440"/>
    </location>
</feature>
<feature type="compositionally biased region" description="Low complexity" evidence="1">
    <location>
        <begin position="1668"/>
        <end position="1680"/>
    </location>
</feature>
<feature type="compositionally biased region" description="Basic and acidic residues" evidence="1">
    <location>
        <begin position="1286"/>
        <end position="1301"/>
    </location>
</feature>
<feature type="compositionally biased region" description="Basic and acidic residues" evidence="1">
    <location>
        <begin position="1468"/>
        <end position="1486"/>
    </location>
</feature>
<comment type="caution">
    <text evidence="3">The sequence shown here is derived from an EMBL/GenBank/DDBJ whole genome shotgun (WGS) entry which is preliminary data.</text>
</comment>
<feature type="compositionally biased region" description="Basic and acidic residues" evidence="1">
    <location>
        <begin position="717"/>
        <end position="726"/>
    </location>
</feature>
<feature type="compositionally biased region" description="Basic and acidic residues" evidence="1">
    <location>
        <begin position="220"/>
        <end position="243"/>
    </location>
</feature>
<dbReference type="EMBL" id="SCEB01000035">
    <property type="protein sequence ID" value="RXN01566.1"/>
    <property type="molecule type" value="Genomic_DNA"/>
</dbReference>
<gene>
    <name evidence="3" type="ORF">EOD39_6261</name>
</gene>
<feature type="compositionally biased region" description="Basic and acidic residues" evidence="1">
    <location>
        <begin position="1739"/>
        <end position="1750"/>
    </location>
</feature>
<evidence type="ECO:0000313" key="3">
    <source>
        <dbReference type="EMBL" id="RXN01566.1"/>
    </source>
</evidence>
<feature type="compositionally biased region" description="Basic and acidic residues" evidence="1">
    <location>
        <begin position="738"/>
        <end position="748"/>
    </location>
</feature>
<protein>
    <submittedName>
        <fullName evidence="3">Nascent polypeptide-associated complex subunit alpha</fullName>
    </submittedName>
</protein>
<feature type="compositionally biased region" description="Polar residues" evidence="1">
    <location>
        <begin position="298"/>
        <end position="311"/>
    </location>
</feature>
<feature type="region of interest" description="Disordered" evidence="1">
    <location>
        <begin position="2063"/>
        <end position="2126"/>
    </location>
</feature>
<feature type="compositionally biased region" description="Polar residues" evidence="1">
    <location>
        <begin position="675"/>
        <end position="688"/>
    </location>
</feature>
<feature type="compositionally biased region" description="Basic and acidic residues" evidence="1">
    <location>
        <begin position="1782"/>
        <end position="1817"/>
    </location>
</feature>
<feature type="compositionally biased region" description="Basic and acidic residues" evidence="1">
    <location>
        <begin position="1600"/>
        <end position="1625"/>
    </location>
</feature>
<feature type="compositionally biased region" description="Low complexity" evidence="1">
    <location>
        <begin position="1909"/>
        <end position="1920"/>
    </location>
</feature>
<accession>A0A662YZI4</accession>
<dbReference type="SMART" id="SM01407">
    <property type="entry name" value="NAC"/>
    <property type="match status" value="1"/>
</dbReference>
<dbReference type="Pfam" id="PF01849">
    <property type="entry name" value="NAC"/>
    <property type="match status" value="1"/>
</dbReference>
<feature type="compositionally biased region" description="Polar residues" evidence="1">
    <location>
        <begin position="1723"/>
        <end position="1737"/>
    </location>
</feature>
<evidence type="ECO:0000259" key="2">
    <source>
        <dbReference type="PROSITE" id="PS51151"/>
    </source>
</evidence>
<dbReference type="InterPro" id="IPR038187">
    <property type="entry name" value="NAC_A/B_dom_sf"/>
</dbReference>
<feature type="compositionally biased region" description="Basic and acidic residues" evidence="1">
    <location>
        <begin position="1569"/>
        <end position="1589"/>
    </location>
</feature>
<dbReference type="Pfam" id="PF19026">
    <property type="entry name" value="UBA_HYPK"/>
    <property type="match status" value="1"/>
</dbReference>